<dbReference type="EMBL" id="BPLR01011769">
    <property type="protein sequence ID" value="GIY48878.1"/>
    <property type="molecule type" value="Genomic_DNA"/>
</dbReference>
<evidence type="ECO:0000313" key="1">
    <source>
        <dbReference type="EMBL" id="GIY48878.1"/>
    </source>
</evidence>
<gene>
    <name evidence="1" type="ORF">CEXT_563961</name>
</gene>
<evidence type="ECO:0000313" key="2">
    <source>
        <dbReference type="Proteomes" id="UP001054945"/>
    </source>
</evidence>
<sequence>MSHDETLRCELKEPQIIIKGQICKFNNSKKTQSEQLRDLGHGYLHINIDGNNVYTKKCENCSNAELYPNHMFTCPFILGTVIAKNIVKTTKKTSKNTEKTAGAVLSTHVFI</sequence>
<accession>A0AAV4TQM9</accession>
<protein>
    <submittedName>
        <fullName evidence="1">Uncharacterized protein</fullName>
    </submittedName>
</protein>
<name>A0AAV4TQM9_CAEEX</name>
<dbReference type="AlphaFoldDB" id="A0AAV4TQM9"/>
<organism evidence="1 2">
    <name type="scientific">Caerostris extrusa</name>
    <name type="common">Bark spider</name>
    <name type="synonym">Caerostris bankana</name>
    <dbReference type="NCBI Taxonomy" id="172846"/>
    <lineage>
        <taxon>Eukaryota</taxon>
        <taxon>Metazoa</taxon>
        <taxon>Ecdysozoa</taxon>
        <taxon>Arthropoda</taxon>
        <taxon>Chelicerata</taxon>
        <taxon>Arachnida</taxon>
        <taxon>Araneae</taxon>
        <taxon>Araneomorphae</taxon>
        <taxon>Entelegynae</taxon>
        <taxon>Araneoidea</taxon>
        <taxon>Araneidae</taxon>
        <taxon>Caerostris</taxon>
    </lineage>
</organism>
<proteinExistence type="predicted"/>
<reference evidence="1 2" key="1">
    <citation type="submission" date="2021-06" db="EMBL/GenBank/DDBJ databases">
        <title>Caerostris extrusa draft genome.</title>
        <authorList>
            <person name="Kono N."/>
            <person name="Arakawa K."/>
        </authorList>
    </citation>
    <scope>NUCLEOTIDE SEQUENCE [LARGE SCALE GENOMIC DNA]</scope>
</reference>
<comment type="caution">
    <text evidence="1">The sequence shown here is derived from an EMBL/GenBank/DDBJ whole genome shotgun (WGS) entry which is preliminary data.</text>
</comment>
<dbReference type="Proteomes" id="UP001054945">
    <property type="component" value="Unassembled WGS sequence"/>
</dbReference>
<keyword evidence="2" id="KW-1185">Reference proteome</keyword>